<dbReference type="EMBL" id="NHYE01001420">
    <property type="protein sequence ID" value="PPQ95633.1"/>
    <property type="molecule type" value="Genomic_DNA"/>
</dbReference>
<evidence type="ECO:0000256" key="5">
    <source>
        <dbReference type="ARBA" id="ARBA00022801"/>
    </source>
</evidence>
<dbReference type="InterPro" id="IPR006148">
    <property type="entry name" value="Glc/Gal-6P_isomerase"/>
</dbReference>
<gene>
    <name evidence="9" type="ORF">CVT26_008662</name>
</gene>
<dbReference type="PANTHER" id="PTHR11054">
    <property type="entry name" value="6-PHOSPHOGLUCONOLACTONASE"/>
    <property type="match status" value="1"/>
</dbReference>
<dbReference type="NCBIfam" id="TIGR01198">
    <property type="entry name" value="pgl"/>
    <property type="match status" value="1"/>
</dbReference>
<evidence type="ECO:0000256" key="2">
    <source>
        <dbReference type="ARBA" id="ARBA00004961"/>
    </source>
</evidence>
<comment type="catalytic activity">
    <reaction evidence="1">
        <text>6-phospho-D-glucono-1,5-lactone + H2O = 6-phospho-D-gluconate + H(+)</text>
        <dbReference type="Rhea" id="RHEA:12556"/>
        <dbReference type="ChEBI" id="CHEBI:15377"/>
        <dbReference type="ChEBI" id="CHEBI:15378"/>
        <dbReference type="ChEBI" id="CHEBI:57955"/>
        <dbReference type="ChEBI" id="CHEBI:58759"/>
        <dbReference type="EC" id="3.1.1.31"/>
    </reaction>
</comment>
<feature type="domain" description="Glucosamine/galactosamine-6-phosphate isomerase" evidence="8">
    <location>
        <begin position="252"/>
        <end position="474"/>
    </location>
</feature>
<organism evidence="9 10">
    <name type="scientific">Gymnopilus dilepis</name>
    <dbReference type="NCBI Taxonomy" id="231916"/>
    <lineage>
        <taxon>Eukaryota</taxon>
        <taxon>Fungi</taxon>
        <taxon>Dikarya</taxon>
        <taxon>Basidiomycota</taxon>
        <taxon>Agaricomycotina</taxon>
        <taxon>Agaricomycetes</taxon>
        <taxon>Agaricomycetidae</taxon>
        <taxon>Agaricales</taxon>
        <taxon>Agaricineae</taxon>
        <taxon>Hymenogastraceae</taxon>
        <taxon>Gymnopilus</taxon>
    </lineage>
</organism>
<dbReference type="FunFam" id="3.40.50.1360:FF:000005">
    <property type="entry name" value="6-phosphogluconolactonase"/>
    <property type="match status" value="1"/>
</dbReference>
<evidence type="ECO:0000313" key="9">
    <source>
        <dbReference type="EMBL" id="PPQ95633.1"/>
    </source>
</evidence>
<feature type="transmembrane region" description="Helical" evidence="7">
    <location>
        <begin position="6"/>
        <end position="26"/>
    </location>
</feature>
<protein>
    <recommendedName>
        <fullName evidence="4">6-phosphogluconolactonase</fullName>
        <ecNumber evidence="4">3.1.1.31</ecNumber>
    </recommendedName>
</protein>
<sequence length="494" mass="53769">MVSTAVIIIIAVCGVVGVFLFAFVAVRSLKRLATTSNPLPPVQPLAHHREHLVSTLPRSQTWYMTAQQLPVPQPLSSISTKSSSTTSLLTSKPSLIEASPASTSSPLRYENSLTPPSPSFHTAQPDSSTSSLGSSDPGHAPIPEDGPPPSGLPRTWSSAGTGNSARRKRPLSMSSSRSTVYSKASRNTLRGTPHGPHSRIEIILPTPLAGRQEADIEAVEVADRWTDNPSSLHLIAMAHHSPAPPTLFSFQDTDSLKDALAQFIVKAQREAIDKKGRFTIAISGGSLPKMLSGLIGLPTIRWSQWQVFYVDERVVPLDHPDSNHRACVEHLFSKVPIPSENIHTIDTNLLDDLEELADSYEKQLIQEFAQKDAARFPVFDLILLGMGPDGHTASLFPGHELLQEEDRWVAYIESSPKPPPKRITLTLPVINHAARAAFVASGKEKVDVLKTVLDEPEAGLPASKIRPAWPGHLYWFVDDSASAKVTYAKTPFKL</sequence>
<dbReference type="STRING" id="231916.A0A409XY26"/>
<dbReference type="EC" id="3.1.1.31" evidence="4"/>
<keyword evidence="7" id="KW-0812">Transmembrane</keyword>
<dbReference type="GO" id="GO:0006098">
    <property type="term" value="P:pentose-phosphate shunt"/>
    <property type="evidence" value="ECO:0007669"/>
    <property type="project" value="InterPro"/>
</dbReference>
<dbReference type="InterPro" id="IPR037171">
    <property type="entry name" value="NagB/RpiA_transferase-like"/>
</dbReference>
<dbReference type="Pfam" id="PF01182">
    <property type="entry name" value="Glucosamine_iso"/>
    <property type="match status" value="1"/>
</dbReference>
<evidence type="ECO:0000256" key="6">
    <source>
        <dbReference type="SAM" id="MobiDB-lite"/>
    </source>
</evidence>
<evidence type="ECO:0000313" key="10">
    <source>
        <dbReference type="Proteomes" id="UP000284706"/>
    </source>
</evidence>
<name>A0A409XY26_9AGAR</name>
<feature type="compositionally biased region" description="Polar residues" evidence="6">
    <location>
        <begin position="155"/>
        <end position="164"/>
    </location>
</feature>
<feature type="compositionally biased region" description="Polar residues" evidence="6">
    <location>
        <begin position="100"/>
        <end position="126"/>
    </location>
</feature>
<dbReference type="InterPro" id="IPR039104">
    <property type="entry name" value="6PGL"/>
</dbReference>
<keyword evidence="7" id="KW-1133">Transmembrane helix</keyword>
<evidence type="ECO:0000256" key="4">
    <source>
        <dbReference type="ARBA" id="ARBA00013198"/>
    </source>
</evidence>
<feature type="compositionally biased region" description="Low complexity" evidence="6">
    <location>
        <begin position="74"/>
        <end position="96"/>
    </location>
</feature>
<comment type="pathway">
    <text evidence="2">Carbohydrate degradation; pentose phosphate pathway; D-ribulose 5-phosphate from D-glucose 6-phosphate (oxidative stage): step 2/3.</text>
</comment>
<dbReference type="GO" id="GO:0005975">
    <property type="term" value="P:carbohydrate metabolic process"/>
    <property type="evidence" value="ECO:0007669"/>
    <property type="project" value="InterPro"/>
</dbReference>
<dbReference type="SUPFAM" id="SSF100950">
    <property type="entry name" value="NagB/RpiA/CoA transferase-like"/>
    <property type="match status" value="1"/>
</dbReference>
<keyword evidence="5" id="KW-0378">Hydrolase</keyword>
<reference evidence="9 10" key="1">
    <citation type="journal article" date="2018" name="Evol. Lett.">
        <title>Horizontal gene cluster transfer increased hallucinogenic mushroom diversity.</title>
        <authorList>
            <person name="Reynolds H.T."/>
            <person name="Vijayakumar V."/>
            <person name="Gluck-Thaler E."/>
            <person name="Korotkin H.B."/>
            <person name="Matheny P.B."/>
            <person name="Slot J.C."/>
        </authorList>
    </citation>
    <scope>NUCLEOTIDE SEQUENCE [LARGE SCALE GENOMIC DNA]</scope>
    <source>
        <strain evidence="9 10">SRW20</strain>
    </source>
</reference>
<evidence type="ECO:0000259" key="8">
    <source>
        <dbReference type="Pfam" id="PF01182"/>
    </source>
</evidence>
<dbReference type="InterPro" id="IPR005900">
    <property type="entry name" value="6-phosphogluconolactonase_DevB"/>
</dbReference>
<keyword evidence="10" id="KW-1185">Reference proteome</keyword>
<comment type="similarity">
    <text evidence="3">Belongs to the glucosamine/galactosamine-6-phosphate isomerase family. 6-phosphogluconolactonase subfamily.</text>
</comment>
<dbReference type="GO" id="GO:0017057">
    <property type="term" value="F:6-phosphogluconolactonase activity"/>
    <property type="evidence" value="ECO:0007669"/>
    <property type="project" value="UniProtKB-EC"/>
</dbReference>
<dbReference type="CDD" id="cd01400">
    <property type="entry name" value="6PGL"/>
    <property type="match status" value="1"/>
</dbReference>
<comment type="caution">
    <text evidence="9">The sequence shown here is derived from an EMBL/GenBank/DDBJ whole genome shotgun (WGS) entry which is preliminary data.</text>
</comment>
<proteinExistence type="inferred from homology"/>
<dbReference type="PANTHER" id="PTHR11054:SF0">
    <property type="entry name" value="6-PHOSPHOGLUCONOLACTONASE"/>
    <property type="match status" value="1"/>
</dbReference>
<dbReference type="Proteomes" id="UP000284706">
    <property type="component" value="Unassembled WGS sequence"/>
</dbReference>
<dbReference type="AlphaFoldDB" id="A0A409XY26"/>
<dbReference type="Gene3D" id="3.40.50.1360">
    <property type="match status" value="1"/>
</dbReference>
<evidence type="ECO:0000256" key="7">
    <source>
        <dbReference type="SAM" id="Phobius"/>
    </source>
</evidence>
<evidence type="ECO:0000256" key="1">
    <source>
        <dbReference type="ARBA" id="ARBA00000832"/>
    </source>
</evidence>
<evidence type="ECO:0000256" key="3">
    <source>
        <dbReference type="ARBA" id="ARBA00010662"/>
    </source>
</evidence>
<accession>A0A409XY26</accession>
<dbReference type="InParanoid" id="A0A409XY26"/>
<dbReference type="OrthoDB" id="432544at2759"/>
<keyword evidence="7" id="KW-0472">Membrane</keyword>
<feature type="compositionally biased region" description="Polar residues" evidence="6">
    <location>
        <begin position="172"/>
        <end position="190"/>
    </location>
</feature>
<feature type="region of interest" description="Disordered" evidence="6">
    <location>
        <begin position="73"/>
        <end position="200"/>
    </location>
</feature>